<comment type="caution">
    <text evidence="9">The sequence shown here is derived from an EMBL/GenBank/DDBJ whole genome shotgun (WGS) entry which is preliminary data.</text>
</comment>
<evidence type="ECO:0000256" key="3">
    <source>
        <dbReference type="ARBA" id="ARBA00022801"/>
    </source>
</evidence>
<dbReference type="InterPro" id="IPR015500">
    <property type="entry name" value="Peptidase_S8_subtilisin-rel"/>
</dbReference>
<dbReference type="PIRSF" id="PIRSF037852">
    <property type="entry name" value="Subtilisin_rel_SAV5721"/>
    <property type="match status" value="1"/>
</dbReference>
<dbReference type="PROSITE" id="PS00138">
    <property type="entry name" value="SUBTILASE_SER"/>
    <property type="match status" value="1"/>
</dbReference>
<dbReference type="PROSITE" id="PS00136">
    <property type="entry name" value="SUBTILASE_ASP"/>
    <property type="match status" value="1"/>
</dbReference>
<reference evidence="9 10" key="1">
    <citation type="journal article" date="2019" name="Int. J. Syst. Evol. Microbiol.">
        <title>The Global Catalogue of Microorganisms (GCM) 10K type strain sequencing project: providing services to taxonomists for standard genome sequencing and annotation.</title>
        <authorList>
            <consortium name="The Broad Institute Genomics Platform"/>
            <consortium name="The Broad Institute Genome Sequencing Center for Infectious Disease"/>
            <person name="Wu L."/>
            <person name="Ma J."/>
        </authorList>
    </citation>
    <scope>NUCLEOTIDE SEQUENCE [LARGE SCALE GENOMIC DNA]</scope>
    <source>
        <strain evidence="9 10">JCM 10977</strain>
    </source>
</reference>
<evidence type="ECO:0000256" key="5">
    <source>
        <dbReference type="PROSITE-ProRule" id="PRU01240"/>
    </source>
</evidence>
<dbReference type="InterPro" id="IPR046450">
    <property type="entry name" value="PA_dom_sf"/>
</dbReference>
<evidence type="ECO:0000313" key="10">
    <source>
        <dbReference type="Proteomes" id="UP001500542"/>
    </source>
</evidence>
<dbReference type="InterPro" id="IPR036852">
    <property type="entry name" value="Peptidase_S8/S53_dom_sf"/>
</dbReference>
<dbReference type="EMBL" id="BAAAHK010000024">
    <property type="protein sequence ID" value="GAA0962937.1"/>
    <property type="molecule type" value="Genomic_DNA"/>
</dbReference>
<dbReference type="Pfam" id="PF00082">
    <property type="entry name" value="Peptidase_S8"/>
    <property type="match status" value="1"/>
</dbReference>
<comment type="similarity">
    <text evidence="1 5 6">Belongs to the peptidase S8 family.</text>
</comment>
<protein>
    <submittedName>
        <fullName evidence="9">S8 family serine peptidase</fullName>
    </submittedName>
</protein>
<accession>A0ABN1RSP3</accession>
<feature type="active site" description="Charge relay system" evidence="5">
    <location>
        <position position="435"/>
    </location>
</feature>
<dbReference type="InterPro" id="IPR017296">
    <property type="entry name" value="Peptidase_S8A_SAM-P45"/>
</dbReference>
<feature type="chain" id="PRO_5046569007" evidence="7">
    <location>
        <begin position="28"/>
        <end position="1216"/>
    </location>
</feature>
<dbReference type="InterPro" id="IPR000209">
    <property type="entry name" value="Peptidase_S8/S53_dom"/>
</dbReference>
<name>A0ABN1RSP3_9ACTN</name>
<organism evidence="9 10">
    <name type="scientific">Kribbella koreensis</name>
    <dbReference type="NCBI Taxonomy" id="57909"/>
    <lineage>
        <taxon>Bacteria</taxon>
        <taxon>Bacillati</taxon>
        <taxon>Actinomycetota</taxon>
        <taxon>Actinomycetes</taxon>
        <taxon>Propionibacteriales</taxon>
        <taxon>Kribbellaceae</taxon>
        <taxon>Kribbella</taxon>
    </lineage>
</organism>
<dbReference type="PANTHER" id="PTHR43399:SF4">
    <property type="entry name" value="CELL WALL-ASSOCIATED PROTEASE"/>
    <property type="match status" value="1"/>
</dbReference>
<dbReference type="SUPFAM" id="SSF52025">
    <property type="entry name" value="PA domain"/>
    <property type="match status" value="1"/>
</dbReference>
<proteinExistence type="inferred from homology"/>
<evidence type="ECO:0000256" key="6">
    <source>
        <dbReference type="RuleBase" id="RU003355"/>
    </source>
</evidence>
<dbReference type="Gene3D" id="3.40.50.200">
    <property type="entry name" value="Peptidase S8/S53 domain"/>
    <property type="match status" value="1"/>
</dbReference>
<feature type="active site" description="Charge relay system" evidence="5">
    <location>
        <position position="229"/>
    </location>
</feature>
<sequence length="1216" mass="126928">MLPSSKRGVIALGAALALLATPGLSQAAPPLPSPGLSRALPLQTVTLITGDKVTAAVTADGHTTATVQNAAGRPAGAHIMTSGKDTYVYPDAALPYLASGVLDEHLFNVTELLADGYDDAHSKQLPLIVTYTDAAARKQAVPSGARRTLELSSIQGAALTADRSPAFWTSLTPSSKRVAGPAKLGGGIAKIWLDGKAKATLADTTAQIGAPEVWAGGDTGQGVDVAVLDTGIDAAHPDFGGRIAASQSFVPGLDITDRHGHGTHVASTIAGTGAASGGVERGVAPGANLHIGKVLDNDGSGQDSWILAGMEWAARDQHAKVISMSLGSGPTDGTDPMSQAVNRLSAETGALFVIAAGNDGPGPYSVSAPGAADAALTVGAVDSADRLAGFSSRGPRTGDNGLKPDLTAPGVDVLAARSQYAPEGEGSYLTMSGTSMATPHVAGAAALLARTHPDWTGQQLKDALVSTTKTTQQYSPFAAGSGRLDVAAAVRSTVFATGSAFSFATWPYPASQTVQKDVTYTNTGASAVTLDLALKTQGIPDGLFSLTAPSVTVPAGGTATVGVVSHLGAAVEDAGYSAVLTATGTDGVLRTHTPVGITKQSQRVKLTVKSSLPGVLIMKDIKRDTVPKAYEVDATGKLELSIQPSTYAAWLYADARGLDSPHSLSRVVLSDPEVVVDGDRTLTLDASKLRKVAATAPQQTVNSYVRVDQYRSYGDLHRFVDTYQLEPWIYDSLWVTPTRKVTQGSYTFASRWREVQSPLTVGSFDVNVQSWSPSLPAGTSAYPVVVAGNGSAADFAKVVARGKIAVVHRNDAVAPTEQAAAAFKAGAKLLLILNDGFGPLDAWADLPQEETPSLPVASLGTDRAQQLLDRIQRGGRVLVVTAHPQPEYLYDLVQHHDGAIPADPSYRPGPGELARIDESFRDTKQGDAVDIRYDLSADLTWAVGADATPVLAQGNYTAWVTAAPGVKWLTQTAVTDLMLFGSSTAYKPRSTTKETWFGGIQRPRLLADNAMSTPPSRVGDIISTFGMPGWGDGRHEGTVYGGITLNTSLYQGSQLVGEGADFVSAEVSPDKLPYRLVVDTTRDLPGRPYSPRTRTEWGFISDNADYRFLETLPLIQLDYGISTDLSGRASRRTDIAVTPSHLAGASGAGVINTVGLDVSYDDGAHWKALSLRHSGNDWIGRLDAPSKAGFVSLRVTARDKAGNSVSQTIDRAVGLR</sequence>
<keyword evidence="7" id="KW-0732">Signal</keyword>
<dbReference type="SUPFAM" id="SSF52743">
    <property type="entry name" value="Subtilisin-like"/>
    <property type="match status" value="1"/>
</dbReference>
<dbReference type="PROSITE" id="PS00137">
    <property type="entry name" value="SUBTILASE_HIS"/>
    <property type="match status" value="1"/>
</dbReference>
<dbReference type="PANTHER" id="PTHR43399">
    <property type="entry name" value="SUBTILISIN-RELATED"/>
    <property type="match status" value="1"/>
</dbReference>
<keyword evidence="4 5" id="KW-0720">Serine protease</keyword>
<gene>
    <name evidence="9" type="ORF">GCM10009554_81640</name>
</gene>
<keyword evidence="3 5" id="KW-0378">Hydrolase</keyword>
<evidence type="ECO:0000256" key="2">
    <source>
        <dbReference type="ARBA" id="ARBA00022670"/>
    </source>
</evidence>
<feature type="domain" description="Peptidase S8/S53" evidence="8">
    <location>
        <begin position="220"/>
        <end position="482"/>
    </location>
</feature>
<feature type="signal peptide" evidence="7">
    <location>
        <begin position="1"/>
        <end position="27"/>
    </location>
</feature>
<dbReference type="Gene3D" id="3.50.30.30">
    <property type="match status" value="1"/>
</dbReference>
<evidence type="ECO:0000259" key="8">
    <source>
        <dbReference type="Pfam" id="PF00082"/>
    </source>
</evidence>
<evidence type="ECO:0000256" key="7">
    <source>
        <dbReference type="SAM" id="SignalP"/>
    </source>
</evidence>
<evidence type="ECO:0000256" key="4">
    <source>
        <dbReference type="ARBA" id="ARBA00022825"/>
    </source>
</evidence>
<evidence type="ECO:0000256" key="1">
    <source>
        <dbReference type="ARBA" id="ARBA00011073"/>
    </source>
</evidence>
<evidence type="ECO:0000313" key="9">
    <source>
        <dbReference type="EMBL" id="GAA0962937.1"/>
    </source>
</evidence>
<dbReference type="CDD" id="cd07487">
    <property type="entry name" value="Peptidases_S8_1"/>
    <property type="match status" value="1"/>
</dbReference>
<dbReference type="InterPro" id="IPR023827">
    <property type="entry name" value="Peptidase_S8_Asp-AS"/>
</dbReference>
<feature type="active site" description="Charge relay system" evidence="5">
    <location>
        <position position="261"/>
    </location>
</feature>
<keyword evidence="2 5" id="KW-0645">Protease</keyword>
<dbReference type="InterPro" id="IPR051048">
    <property type="entry name" value="Peptidase_S8/S53_subtilisin"/>
</dbReference>
<keyword evidence="10" id="KW-1185">Reference proteome</keyword>
<dbReference type="Proteomes" id="UP001500542">
    <property type="component" value="Unassembled WGS sequence"/>
</dbReference>
<dbReference type="InterPro" id="IPR022398">
    <property type="entry name" value="Peptidase_S8_His-AS"/>
</dbReference>
<dbReference type="PROSITE" id="PS51892">
    <property type="entry name" value="SUBTILASE"/>
    <property type="match status" value="1"/>
</dbReference>
<dbReference type="PRINTS" id="PR00723">
    <property type="entry name" value="SUBTILISIN"/>
</dbReference>
<dbReference type="InterPro" id="IPR023828">
    <property type="entry name" value="Peptidase_S8_Ser-AS"/>
</dbReference>